<feature type="region of interest" description="Disordered" evidence="16">
    <location>
        <begin position="58"/>
        <end position="122"/>
    </location>
</feature>
<evidence type="ECO:0000256" key="14">
    <source>
        <dbReference type="ARBA" id="ARBA00038490"/>
    </source>
</evidence>
<evidence type="ECO:0000256" key="11">
    <source>
        <dbReference type="ARBA" id="ARBA00023015"/>
    </source>
</evidence>
<dbReference type="PANTHER" id="PTHR21646:SF33">
    <property type="entry name" value="UBIQUITIN CARBOXYL-TERMINAL HYDROLASE 22"/>
    <property type="match status" value="1"/>
</dbReference>
<dbReference type="OrthoDB" id="289038at2759"/>
<reference evidence="19 20" key="1">
    <citation type="submission" date="2016-02" db="EMBL/GenBank/DDBJ databases">
        <title>Complete genome sequence and transcriptome regulation of the pentose utilising yeast Sugiyamaella lignohabitans.</title>
        <authorList>
            <person name="Bellasio M."/>
            <person name="Peymann A."/>
            <person name="Valli M."/>
            <person name="Sipitzky M."/>
            <person name="Graf A."/>
            <person name="Sauer M."/>
            <person name="Marx H."/>
            <person name="Mattanovich D."/>
        </authorList>
    </citation>
    <scope>NUCLEOTIDE SEQUENCE [LARGE SCALE GENOMIC DNA]</scope>
    <source>
        <strain evidence="19 20">CBS 10342</strain>
    </source>
</reference>
<dbReference type="PROSITE" id="PS00972">
    <property type="entry name" value="USP_1"/>
    <property type="match status" value="1"/>
</dbReference>
<evidence type="ECO:0000256" key="1">
    <source>
        <dbReference type="ARBA" id="ARBA00000707"/>
    </source>
</evidence>
<dbReference type="InterPro" id="IPR013083">
    <property type="entry name" value="Znf_RING/FYVE/PHD"/>
</dbReference>
<evidence type="ECO:0000259" key="17">
    <source>
        <dbReference type="PROSITE" id="PS50235"/>
    </source>
</evidence>
<feature type="region of interest" description="Disordered" evidence="16">
    <location>
        <begin position="415"/>
        <end position="437"/>
    </location>
</feature>
<keyword evidence="5" id="KW-0479">Metal-binding</keyword>
<dbReference type="Pfam" id="PF00443">
    <property type="entry name" value="UCH"/>
    <property type="match status" value="1"/>
</dbReference>
<dbReference type="InterPro" id="IPR018200">
    <property type="entry name" value="USP_CS"/>
</dbReference>
<dbReference type="KEGG" id="slb:AWJ20_4206"/>
<evidence type="ECO:0000256" key="16">
    <source>
        <dbReference type="SAM" id="MobiDB-lite"/>
    </source>
</evidence>
<feature type="domain" description="UBP-type" evidence="18">
    <location>
        <begin position="109"/>
        <end position="208"/>
    </location>
</feature>
<keyword evidence="7" id="KW-0833">Ubl conjugation pathway</keyword>
<evidence type="ECO:0000256" key="15">
    <source>
        <dbReference type="PROSITE-ProRule" id="PRU00502"/>
    </source>
</evidence>
<dbReference type="PROSITE" id="PS50235">
    <property type="entry name" value="USP_3"/>
    <property type="match status" value="1"/>
</dbReference>
<dbReference type="RefSeq" id="XP_018733874.1">
    <property type="nucleotide sequence ID" value="XM_018881268.1"/>
</dbReference>
<evidence type="ECO:0000256" key="9">
    <source>
        <dbReference type="ARBA" id="ARBA00022807"/>
    </source>
</evidence>
<dbReference type="Gene3D" id="3.30.40.10">
    <property type="entry name" value="Zinc/RING finger domain, C3HC4 (zinc finger)"/>
    <property type="match status" value="1"/>
</dbReference>
<evidence type="ECO:0000256" key="3">
    <source>
        <dbReference type="ARBA" id="ARBA00012759"/>
    </source>
</evidence>
<evidence type="ECO:0000256" key="10">
    <source>
        <dbReference type="ARBA" id="ARBA00022833"/>
    </source>
</evidence>
<dbReference type="InterPro" id="IPR038765">
    <property type="entry name" value="Papain-like_cys_pep_sf"/>
</dbReference>
<dbReference type="AlphaFoldDB" id="A0A161HH72"/>
<keyword evidence="9" id="KW-0788">Thiol protease</keyword>
<dbReference type="InterPro" id="IPR001607">
    <property type="entry name" value="Znf_UBP"/>
</dbReference>
<evidence type="ECO:0000313" key="19">
    <source>
        <dbReference type="EMBL" id="ANB11397.1"/>
    </source>
</evidence>
<organism evidence="19 20">
    <name type="scientific">Sugiyamaella lignohabitans</name>
    <dbReference type="NCBI Taxonomy" id="796027"/>
    <lineage>
        <taxon>Eukaryota</taxon>
        <taxon>Fungi</taxon>
        <taxon>Dikarya</taxon>
        <taxon>Ascomycota</taxon>
        <taxon>Saccharomycotina</taxon>
        <taxon>Dipodascomycetes</taxon>
        <taxon>Dipodascales</taxon>
        <taxon>Trichomonascaceae</taxon>
        <taxon>Sugiyamaella</taxon>
    </lineage>
</organism>
<evidence type="ECO:0000256" key="5">
    <source>
        <dbReference type="ARBA" id="ARBA00022723"/>
    </source>
</evidence>
<evidence type="ECO:0000313" key="20">
    <source>
        <dbReference type="Proteomes" id="UP000189580"/>
    </source>
</evidence>
<dbReference type="Proteomes" id="UP000189580">
    <property type="component" value="Chromosome c"/>
</dbReference>
<feature type="compositionally biased region" description="Basic and acidic residues" evidence="16">
    <location>
        <begin position="252"/>
        <end position="264"/>
    </location>
</feature>
<keyword evidence="11" id="KW-0805">Transcription regulation</keyword>
<feature type="compositionally biased region" description="Basic and acidic residues" evidence="16">
    <location>
        <begin position="415"/>
        <end position="429"/>
    </location>
</feature>
<evidence type="ECO:0000256" key="12">
    <source>
        <dbReference type="ARBA" id="ARBA00023163"/>
    </source>
</evidence>
<keyword evidence="20" id="KW-1185">Reference proteome</keyword>
<evidence type="ECO:0000256" key="8">
    <source>
        <dbReference type="ARBA" id="ARBA00022801"/>
    </source>
</evidence>
<dbReference type="InterPro" id="IPR028889">
    <property type="entry name" value="USP"/>
</dbReference>
<dbReference type="Pfam" id="PF02148">
    <property type="entry name" value="zf-UBP"/>
    <property type="match status" value="1"/>
</dbReference>
<dbReference type="EMBL" id="CP014500">
    <property type="protein sequence ID" value="ANB11397.1"/>
    <property type="molecule type" value="Genomic_DNA"/>
</dbReference>
<keyword evidence="4 19" id="KW-0645">Protease</keyword>
<proteinExistence type="inferred from homology"/>
<dbReference type="SUPFAM" id="SSF57850">
    <property type="entry name" value="RING/U-box"/>
    <property type="match status" value="1"/>
</dbReference>
<dbReference type="GO" id="GO:0004843">
    <property type="term" value="F:cysteine-type deubiquitinase activity"/>
    <property type="evidence" value="ECO:0007669"/>
    <property type="project" value="UniProtKB-EC"/>
</dbReference>
<feature type="region of interest" description="Disordered" evidence="16">
    <location>
        <begin position="1"/>
        <end position="31"/>
    </location>
</feature>
<dbReference type="InterPro" id="IPR050185">
    <property type="entry name" value="Ub_carboxyl-term_hydrolase"/>
</dbReference>
<dbReference type="PROSITE" id="PS50271">
    <property type="entry name" value="ZF_UBP"/>
    <property type="match status" value="1"/>
</dbReference>
<keyword evidence="8" id="KW-0378">Hydrolase</keyword>
<dbReference type="EC" id="3.4.19.12" evidence="3"/>
<dbReference type="GeneID" id="30036313"/>
<sequence length="624" mass="69137">MRKNGVAKIAKAAAGSDASPPVKSGRSGCVHTREEIRTKKSVILRSYELAVRLSLAGGGLFGENNRTSDRSHGINNGNDNGNRSEGSMSPSPSSPSKPPPRKRPRKGETGSGNRGSSINGSDGANRFNPKCGTCNKSGPLFLCLECSFTGCIDHVRDPHNQKTGHKLGVDISTRDGFLYCFACADYVIDDDFEQVRVKKIQQVFSISDATSEDPPPIEVKSVLDEDDEAGSNQSGRVKRQTDDYDNDYDASDNNHKPSKDDKNSIGRVTTSSNGLKPGESVIPSFQATTALKGFYNMGATCFMSVILQSLIHNPLVRNFFLAGGHDSDECEQPNCLACCVDQVFADFFANSSVQGFGMTAILTASFNLKKSLAGASEQDAHEFLQFILDEFHKTHFQGKVFDSVTETCRKHPLHIKQEQDLETNERDRTSTPTNGDETCQCVSHRTFYGQLESCIRCQTCGNVTATVDPMMDLSLEIKALPKKSKRTITLNDCLDRFTGSEKLDSTYFCSRCDTRRIADKQMFVKRLPTVLSIQLKVSKISIRFCHTHLLQITNTITEVRAREDVGQNRNSRRVPAVPGHEQIHQHWLERLVPVLRAVRRGVSPGQHQHWPLHLSHENPLRKCK</sequence>
<comment type="catalytic activity">
    <reaction evidence="1">
        <text>Thiol-dependent hydrolysis of ester, thioester, amide, peptide and isopeptide bonds formed by the C-terminal Gly of ubiquitin (a 76-residue protein attached to proteins as an intracellular targeting signal).</text>
        <dbReference type="EC" id="3.4.19.12"/>
    </reaction>
</comment>
<keyword evidence="12" id="KW-0804">Transcription</keyword>
<comment type="subcellular location">
    <subcellularLocation>
        <location evidence="2">Nucleus</location>
    </subcellularLocation>
</comment>
<name>A0A161HH72_9ASCO</name>
<dbReference type="PANTHER" id="PTHR21646">
    <property type="entry name" value="UBIQUITIN CARBOXYL-TERMINAL HYDROLASE"/>
    <property type="match status" value="1"/>
</dbReference>
<feature type="domain" description="USP" evidence="17">
    <location>
        <begin position="292"/>
        <end position="624"/>
    </location>
</feature>
<dbReference type="SUPFAM" id="SSF54001">
    <property type="entry name" value="Cysteine proteinases"/>
    <property type="match status" value="1"/>
</dbReference>
<evidence type="ECO:0000256" key="6">
    <source>
        <dbReference type="ARBA" id="ARBA00022771"/>
    </source>
</evidence>
<gene>
    <name evidence="19" type="primary">UBP8</name>
    <name evidence="19" type="ORF">AWJ20_4206</name>
</gene>
<feature type="region of interest" description="Disordered" evidence="16">
    <location>
        <begin position="209"/>
        <end position="275"/>
    </location>
</feature>
<keyword evidence="6 15" id="KW-0863">Zinc-finger</keyword>
<evidence type="ECO:0000259" key="18">
    <source>
        <dbReference type="PROSITE" id="PS50271"/>
    </source>
</evidence>
<keyword evidence="10" id="KW-0862">Zinc</keyword>
<dbReference type="GO" id="GO:0005634">
    <property type="term" value="C:nucleus"/>
    <property type="evidence" value="ECO:0007669"/>
    <property type="project" value="UniProtKB-SubCell"/>
</dbReference>
<dbReference type="GO" id="GO:0016579">
    <property type="term" value="P:protein deubiquitination"/>
    <property type="evidence" value="ECO:0007669"/>
    <property type="project" value="InterPro"/>
</dbReference>
<dbReference type="InterPro" id="IPR001394">
    <property type="entry name" value="Peptidase_C19_UCH"/>
</dbReference>
<keyword evidence="13" id="KW-0539">Nucleus</keyword>
<accession>A0A161HH72</accession>
<dbReference type="GO" id="GO:0008270">
    <property type="term" value="F:zinc ion binding"/>
    <property type="evidence" value="ECO:0007669"/>
    <property type="project" value="UniProtKB-KW"/>
</dbReference>
<protein>
    <recommendedName>
        <fullName evidence="3">ubiquitinyl hydrolase 1</fullName>
        <ecNumber evidence="3">3.4.19.12</ecNumber>
    </recommendedName>
</protein>
<feature type="compositionally biased region" description="Polar residues" evidence="16">
    <location>
        <begin position="73"/>
        <end position="88"/>
    </location>
</feature>
<comment type="similarity">
    <text evidence="14">Belongs to the peptidase C19 family. UBP8 subfamily.</text>
</comment>
<evidence type="ECO:0000256" key="2">
    <source>
        <dbReference type="ARBA" id="ARBA00004123"/>
    </source>
</evidence>
<dbReference type="Gene3D" id="3.90.70.10">
    <property type="entry name" value="Cysteine proteinases"/>
    <property type="match status" value="1"/>
</dbReference>
<evidence type="ECO:0000256" key="7">
    <source>
        <dbReference type="ARBA" id="ARBA00022786"/>
    </source>
</evidence>
<dbReference type="GO" id="GO:0006508">
    <property type="term" value="P:proteolysis"/>
    <property type="evidence" value="ECO:0007669"/>
    <property type="project" value="UniProtKB-KW"/>
</dbReference>
<evidence type="ECO:0000256" key="4">
    <source>
        <dbReference type="ARBA" id="ARBA00022670"/>
    </source>
</evidence>
<evidence type="ECO:0000256" key="13">
    <source>
        <dbReference type="ARBA" id="ARBA00023242"/>
    </source>
</evidence>